<dbReference type="AlphaFoldDB" id="A0A1M4S957"/>
<dbReference type="NCBIfam" id="NF033679">
    <property type="entry name" value="DNRLRE_dom"/>
    <property type="match status" value="1"/>
</dbReference>
<protein>
    <submittedName>
        <fullName evidence="6">Uncharacterized protein</fullName>
    </submittedName>
</protein>
<dbReference type="Proteomes" id="UP000184148">
    <property type="component" value="Unassembled WGS sequence"/>
</dbReference>
<evidence type="ECO:0000256" key="2">
    <source>
        <dbReference type="ARBA" id="ARBA00022525"/>
    </source>
</evidence>
<dbReference type="Pfam" id="PF24517">
    <property type="entry name" value="CBM96"/>
    <property type="match status" value="1"/>
</dbReference>
<keyword evidence="7" id="KW-1185">Reference proteome</keyword>
<keyword evidence="3" id="KW-0732">Signal</keyword>
<name>A0A1M4S957_9FIRM</name>
<gene>
    <name evidence="6" type="ORF">SAMN02745133_00021</name>
</gene>
<evidence type="ECO:0000313" key="7">
    <source>
        <dbReference type="Proteomes" id="UP000184148"/>
    </source>
</evidence>
<evidence type="ECO:0000313" key="6">
    <source>
        <dbReference type="EMBL" id="SHE28740.1"/>
    </source>
</evidence>
<dbReference type="GO" id="GO:0005576">
    <property type="term" value="C:extracellular region"/>
    <property type="evidence" value="ECO:0007669"/>
    <property type="project" value="UniProtKB-SubCell"/>
</dbReference>
<dbReference type="EMBL" id="FQUY01000001">
    <property type="protein sequence ID" value="SHE28740.1"/>
    <property type="molecule type" value="Genomic_DNA"/>
</dbReference>
<keyword evidence="2" id="KW-0964">Secreted</keyword>
<comment type="subcellular location">
    <subcellularLocation>
        <location evidence="1">Secreted</location>
    </subcellularLocation>
</comment>
<sequence>MRGIVHLKWEKKLSVRNTEYSLGKKSQMVFFRHIVQKRQRCSLMTLFTIRATEDTFVISDKERRPQCHSPCLPVGKTGLGYMCYSRFISYIFFDLSEIPGHAKISSAKIKISLYDPPCLGQPPDYIGIQALKEPFRDCYTNYGNRPAVISHSLRKIPTHSATKFAIDVTDFVKAWHSGKYENHGLALVPVQMGTNGVILFHSSDSSDVSKHPALRINTVADGTCQKQCTASQEETYAVKKIRGFSKPYEIWNYTIYSYIVKNIGEKKIMVQLQFSPNNVDYLDEEPKIELLPGQSRIMISNFFARYIRLAFHLAPGETGEGTLKVWLQARQ</sequence>
<feature type="domain" description="Carbohydrate-binding module family 96" evidence="5">
    <location>
        <begin position="47"/>
        <end position="217"/>
    </location>
</feature>
<proteinExistence type="predicted"/>
<dbReference type="InterPro" id="IPR045965">
    <property type="entry name" value="DUF6385"/>
</dbReference>
<evidence type="ECO:0000256" key="3">
    <source>
        <dbReference type="ARBA" id="ARBA00022729"/>
    </source>
</evidence>
<dbReference type="STRING" id="1121429.SAMN02745133_00021"/>
<dbReference type="InterPro" id="IPR055372">
    <property type="entry name" value="CBM96"/>
</dbReference>
<accession>A0A1M4S957</accession>
<evidence type="ECO:0000256" key="1">
    <source>
        <dbReference type="ARBA" id="ARBA00004613"/>
    </source>
</evidence>
<evidence type="ECO:0000259" key="4">
    <source>
        <dbReference type="Pfam" id="PF19912"/>
    </source>
</evidence>
<dbReference type="Pfam" id="PF19912">
    <property type="entry name" value="DUF6385"/>
    <property type="match status" value="1"/>
</dbReference>
<reference evidence="7" key="1">
    <citation type="submission" date="2016-11" db="EMBL/GenBank/DDBJ databases">
        <authorList>
            <person name="Varghese N."/>
            <person name="Submissions S."/>
        </authorList>
    </citation>
    <scope>NUCLEOTIDE SEQUENCE [LARGE SCALE GENOMIC DNA]</scope>
    <source>
        <strain evidence="7">DSM 12395</strain>
    </source>
</reference>
<feature type="domain" description="DUF6385" evidence="4">
    <location>
        <begin position="251"/>
        <end position="330"/>
    </location>
</feature>
<evidence type="ECO:0000259" key="5">
    <source>
        <dbReference type="Pfam" id="PF24517"/>
    </source>
</evidence>
<organism evidence="6 7">
    <name type="scientific">Desulforamulus putei DSM 12395</name>
    <dbReference type="NCBI Taxonomy" id="1121429"/>
    <lineage>
        <taxon>Bacteria</taxon>
        <taxon>Bacillati</taxon>
        <taxon>Bacillota</taxon>
        <taxon>Clostridia</taxon>
        <taxon>Eubacteriales</taxon>
        <taxon>Peptococcaceae</taxon>
        <taxon>Desulforamulus</taxon>
    </lineage>
</organism>